<evidence type="ECO:0000256" key="1">
    <source>
        <dbReference type="SAM" id="MobiDB-lite"/>
    </source>
</evidence>
<keyword evidence="2" id="KW-0732">Signal</keyword>
<dbReference type="EMBL" id="JABSTU010000009">
    <property type="protein sequence ID" value="KAH8020889.1"/>
    <property type="molecule type" value="Genomic_DNA"/>
</dbReference>
<dbReference type="Pfam" id="PF01683">
    <property type="entry name" value="EB"/>
    <property type="match status" value="1"/>
</dbReference>
<accession>A0A9J6DG03</accession>
<name>A0A9J6DG03_RHIMP</name>
<organism evidence="4 5">
    <name type="scientific">Rhipicephalus microplus</name>
    <name type="common">Cattle tick</name>
    <name type="synonym">Boophilus microplus</name>
    <dbReference type="NCBI Taxonomy" id="6941"/>
    <lineage>
        <taxon>Eukaryota</taxon>
        <taxon>Metazoa</taxon>
        <taxon>Ecdysozoa</taxon>
        <taxon>Arthropoda</taxon>
        <taxon>Chelicerata</taxon>
        <taxon>Arachnida</taxon>
        <taxon>Acari</taxon>
        <taxon>Parasitiformes</taxon>
        <taxon>Ixodida</taxon>
        <taxon>Ixodoidea</taxon>
        <taxon>Ixodidae</taxon>
        <taxon>Rhipicephalinae</taxon>
        <taxon>Rhipicephalus</taxon>
        <taxon>Boophilus</taxon>
    </lineage>
</organism>
<protein>
    <recommendedName>
        <fullName evidence="3">EB domain-containing protein</fullName>
    </recommendedName>
</protein>
<gene>
    <name evidence="4" type="ORF">HPB51_008001</name>
</gene>
<reference evidence="4" key="1">
    <citation type="journal article" date="2020" name="Cell">
        <title>Large-Scale Comparative Analyses of Tick Genomes Elucidate Their Genetic Diversity and Vector Capacities.</title>
        <authorList>
            <consortium name="Tick Genome and Microbiome Consortium (TIGMIC)"/>
            <person name="Jia N."/>
            <person name="Wang J."/>
            <person name="Shi W."/>
            <person name="Du L."/>
            <person name="Sun Y."/>
            <person name="Zhan W."/>
            <person name="Jiang J.F."/>
            <person name="Wang Q."/>
            <person name="Zhang B."/>
            <person name="Ji P."/>
            <person name="Bell-Sakyi L."/>
            <person name="Cui X.M."/>
            <person name="Yuan T.T."/>
            <person name="Jiang B.G."/>
            <person name="Yang W.F."/>
            <person name="Lam T.T."/>
            <person name="Chang Q.C."/>
            <person name="Ding S.J."/>
            <person name="Wang X.J."/>
            <person name="Zhu J.G."/>
            <person name="Ruan X.D."/>
            <person name="Zhao L."/>
            <person name="Wei J.T."/>
            <person name="Ye R.Z."/>
            <person name="Que T.C."/>
            <person name="Du C.H."/>
            <person name="Zhou Y.H."/>
            <person name="Cheng J.X."/>
            <person name="Dai P.F."/>
            <person name="Guo W.B."/>
            <person name="Han X.H."/>
            <person name="Huang E.J."/>
            <person name="Li L.F."/>
            <person name="Wei W."/>
            <person name="Gao Y.C."/>
            <person name="Liu J.Z."/>
            <person name="Shao H.Z."/>
            <person name="Wang X."/>
            <person name="Wang C.C."/>
            <person name="Yang T.C."/>
            <person name="Huo Q.B."/>
            <person name="Li W."/>
            <person name="Chen H.Y."/>
            <person name="Chen S.E."/>
            <person name="Zhou L.G."/>
            <person name="Ni X.B."/>
            <person name="Tian J.H."/>
            <person name="Sheng Y."/>
            <person name="Liu T."/>
            <person name="Pan Y.S."/>
            <person name="Xia L.Y."/>
            <person name="Li J."/>
            <person name="Zhao F."/>
            <person name="Cao W.C."/>
        </authorList>
    </citation>
    <scope>NUCLEOTIDE SEQUENCE</scope>
    <source>
        <strain evidence="4">Rmic-2018</strain>
    </source>
</reference>
<feature type="compositionally biased region" description="Polar residues" evidence="1">
    <location>
        <begin position="211"/>
        <end position="220"/>
    </location>
</feature>
<reference evidence="4" key="2">
    <citation type="submission" date="2021-09" db="EMBL/GenBank/DDBJ databases">
        <authorList>
            <person name="Jia N."/>
            <person name="Wang J."/>
            <person name="Shi W."/>
            <person name="Du L."/>
            <person name="Sun Y."/>
            <person name="Zhan W."/>
            <person name="Jiang J."/>
            <person name="Wang Q."/>
            <person name="Zhang B."/>
            <person name="Ji P."/>
            <person name="Sakyi L.B."/>
            <person name="Cui X."/>
            <person name="Yuan T."/>
            <person name="Jiang B."/>
            <person name="Yang W."/>
            <person name="Lam T.T.-Y."/>
            <person name="Chang Q."/>
            <person name="Ding S."/>
            <person name="Wang X."/>
            <person name="Zhu J."/>
            <person name="Ruan X."/>
            <person name="Zhao L."/>
            <person name="Wei J."/>
            <person name="Que T."/>
            <person name="Du C."/>
            <person name="Cheng J."/>
            <person name="Dai P."/>
            <person name="Han X."/>
            <person name="Huang E."/>
            <person name="Gao Y."/>
            <person name="Liu J."/>
            <person name="Shao H."/>
            <person name="Ye R."/>
            <person name="Li L."/>
            <person name="Wei W."/>
            <person name="Wang X."/>
            <person name="Wang C."/>
            <person name="Huo Q."/>
            <person name="Li W."/>
            <person name="Guo W."/>
            <person name="Chen H."/>
            <person name="Chen S."/>
            <person name="Zhou L."/>
            <person name="Zhou L."/>
            <person name="Ni X."/>
            <person name="Tian J."/>
            <person name="Zhou Y."/>
            <person name="Sheng Y."/>
            <person name="Liu T."/>
            <person name="Pan Y."/>
            <person name="Xia L."/>
            <person name="Li J."/>
            <person name="Zhao F."/>
            <person name="Cao W."/>
        </authorList>
    </citation>
    <scope>NUCLEOTIDE SEQUENCE</scope>
    <source>
        <strain evidence="4">Rmic-2018</strain>
        <tissue evidence="4">Larvae</tissue>
    </source>
</reference>
<feature type="domain" description="EB" evidence="3">
    <location>
        <begin position="328"/>
        <end position="372"/>
    </location>
</feature>
<dbReference type="AlphaFoldDB" id="A0A9J6DG03"/>
<evidence type="ECO:0000259" key="3">
    <source>
        <dbReference type="Pfam" id="PF01683"/>
    </source>
</evidence>
<feature type="compositionally biased region" description="Basic and acidic residues" evidence="1">
    <location>
        <begin position="223"/>
        <end position="239"/>
    </location>
</feature>
<feature type="signal peptide" evidence="2">
    <location>
        <begin position="1"/>
        <end position="20"/>
    </location>
</feature>
<evidence type="ECO:0000256" key="2">
    <source>
        <dbReference type="SAM" id="SignalP"/>
    </source>
</evidence>
<comment type="caution">
    <text evidence="4">The sequence shown here is derived from an EMBL/GenBank/DDBJ whole genome shotgun (WGS) entry which is preliminary data.</text>
</comment>
<feature type="chain" id="PRO_5039886737" description="EB domain-containing protein" evidence="2">
    <location>
        <begin position="21"/>
        <end position="423"/>
    </location>
</feature>
<sequence>MLVALRLLQLLMCVATVASSASVYPRSFQSAWEEEFRKRQPPPAFEDRFRHDEQRLNEKENDLKKQWPRFYGLGRPQEVEAALPPPPEPADLFRSILQRANRFRDLHDDSSSMLDSHIALSGQAVREVFSNATGKSRTADISRMRVHPGSLVPRKRRVGLRRFTRKLFYKLPSATTTTTRTRRATTPTSLPMTKSTRAHTTAFSLAFYPTRHQSSAPAQTKKTRQDRIRHQEPRRRQESPLHAASPRSVVEQAYAFPELARRSRNSHLSLSDGFLRKRFGTFKDLEVHLVSGGSTTNFEVPDIEAVYKRAAVYKTPMDNSSVERNRDNQSCVPHSGLGAECSDQKECEGVHAVCRAGHCRCPEGTSPRAGSCFDLPASPLLERMKDKMFLPANMTIVPPIEDSSMAAPSPTVLPVRKAICFLS</sequence>
<dbReference type="Proteomes" id="UP000821866">
    <property type="component" value="Chromosome 7"/>
</dbReference>
<evidence type="ECO:0000313" key="5">
    <source>
        <dbReference type="Proteomes" id="UP000821866"/>
    </source>
</evidence>
<feature type="region of interest" description="Disordered" evidence="1">
    <location>
        <begin position="208"/>
        <end position="247"/>
    </location>
</feature>
<evidence type="ECO:0000313" key="4">
    <source>
        <dbReference type="EMBL" id="KAH8020889.1"/>
    </source>
</evidence>
<proteinExistence type="predicted"/>
<dbReference type="InterPro" id="IPR006149">
    <property type="entry name" value="EB_dom"/>
</dbReference>
<keyword evidence="5" id="KW-1185">Reference proteome</keyword>